<comment type="caution">
    <text evidence="1">The sequence shown here is derived from an EMBL/GenBank/DDBJ whole genome shotgun (WGS) entry which is preliminary data.</text>
</comment>
<evidence type="ECO:0000313" key="1">
    <source>
        <dbReference type="EMBL" id="KAG2271411.1"/>
    </source>
</evidence>
<protein>
    <submittedName>
        <fullName evidence="1">Uncharacterized protein</fullName>
    </submittedName>
</protein>
<evidence type="ECO:0000313" key="2">
    <source>
        <dbReference type="Proteomes" id="UP000886595"/>
    </source>
</evidence>
<dbReference type="AlphaFoldDB" id="A0A8X7UBI4"/>
<proteinExistence type="predicted"/>
<dbReference type="Proteomes" id="UP000886595">
    <property type="component" value="Unassembled WGS sequence"/>
</dbReference>
<reference evidence="1 2" key="1">
    <citation type="submission" date="2020-02" db="EMBL/GenBank/DDBJ databases">
        <authorList>
            <person name="Ma Q."/>
            <person name="Huang Y."/>
            <person name="Song X."/>
            <person name="Pei D."/>
        </authorList>
    </citation>
    <scope>NUCLEOTIDE SEQUENCE [LARGE SCALE GENOMIC DNA]</scope>
    <source>
        <strain evidence="1">Sxm20200214</strain>
        <tissue evidence="1">Leaf</tissue>
    </source>
</reference>
<gene>
    <name evidence="1" type="ORF">Bca52824_065966</name>
</gene>
<name>A0A8X7UBI4_BRACI</name>
<organism evidence="1 2">
    <name type="scientific">Brassica carinata</name>
    <name type="common">Ethiopian mustard</name>
    <name type="synonym">Abyssinian cabbage</name>
    <dbReference type="NCBI Taxonomy" id="52824"/>
    <lineage>
        <taxon>Eukaryota</taxon>
        <taxon>Viridiplantae</taxon>
        <taxon>Streptophyta</taxon>
        <taxon>Embryophyta</taxon>
        <taxon>Tracheophyta</taxon>
        <taxon>Spermatophyta</taxon>
        <taxon>Magnoliopsida</taxon>
        <taxon>eudicotyledons</taxon>
        <taxon>Gunneridae</taxon>
        <taxon>Pentapetalae</taxon>
        <taxon>rosids</taxon>
        <taxon>malvids</taxon>
        <taxon>Brassicales</taxon>
        <taxon>Brassicaceae</taxon>
        <taxon>Brassiceae</taxon>
        <taxon>Brassica</taxon>
    </lineage>
</organism>
<dbReference type="EMBL" id="JAAMPC010000013">
    <property type="protein sequence ID" value="KAG2271411.1"/>
    <property type="molecule type" value="Genomic_DNA"/>
</dbReference>
<keyword evidence="2" id="KW-1185">Reference proteome</keyword>
<dbReference type="OrthoDB" id="10393361at2759"/>
<sequence length="116" mass="12552">MNLELRNDLQSRPSSGISVILSALTAAKLNRDQASSTASSLHLRRSAPPRILKSGHLSSNLQLLSVMPRPIPSSIAVVSSHRCSSSPSCSEPVMVSTVVDVMLRRRRSSRINHGQI</sequence>
<accession>A0A8X7UBI4</accession>